<reference evidence="1 2" key="1">
    <citation type="submission" date="2018-09" db="EMBL/GenBank/DDBJ databases">
        <title>Paenibacillus SK2017-BO5.</title>
        <authorList>
            <person name="Piskunova J.V."/>
            <person name="Dubiley S.A."/>
            <person name="Severinov K.V."/>
        </authorList>
    </citation>
    <scope>NUCLEOTIDE SEQUENCE [LARGE SCALE GENOMIC DNA]</scope>
    <source>
        <strain evidence="1 2">BO5</strain>
    </source>
</reference>
<sequence length="66" mass="7461">MNIPKLLIAFAGMASNDLGYEGFLALTPKTEKREYFATQFGAFDLPMRKMGIDGVVSNYWIGVYYK</sequence>
<protein>
    <submittedName>
        <fullName evidence="1">Uncharacterized protein</fullName>
    </submittedName>
</protein>
<gene>
    <name evidence="1" type="ORF">DQX05_19560</name>
</gene>
<dbReference type="Proteomes" id="UP000266177">
    <property type="component" value="Unassembled WGS sequence"/>
</dbReference>
<evidence type="ECO:0000313" key="1">
    <source>
        <dbReference type="EMBL" id="RJG22041.1"/>
    </source>
</evidence>
<organism evidence="1 2">
    <name type="scientific">Paenibacillus thiaminolyticus</name>
    <name type="common">Bacillus thiaminolyticus</name>
    <dbReference type="NCBI Taxonomy" id="49283"/>
    <lineage>
        <taxon>Bacteria</taxon>
        <taxon>Bacillati</taxon>
        <taxon>Bacillota</taxon>
        <taxon>Bacilli</taxon>
        <taxon>Bacillales</taxon>
        <taxon>Paenibacillaceae</taxon>
        <taxon>Paenibacillus</taxon>
    </lineage>
</organism>
<evidence type="ECO:0000313" key="2">
    <source>
        <dbReference type="Proteomes" id="UP000266177"/>
    </source>
</evidence>
<dbReference type="RefSeq" id="WP_119795157.1">
    <property type="nucleotide sequence ID" value="NZ_QYZD01000019.1"/>
</dbReference>
<accession>A0A3A3GEY7</accession>
<dbReference type="OrthoDB" id="9800543at2"/>
<name>A0A3A3GEY7_PANTH</name>
<dbReference type="AlphaFoldDB" id="A0A3A3GEY7"/>
<proteinExistence type="predicted"/>
<dbReference type="EMBL" id="QYZD01000019">
    <property type="protein sequence ID" value="RJG22041.1"/>
    <property type="molecule type" value="Genomic_DNA"/>
</dbReference>
<comment type="caution">
    <text evidence="1">The sequence shown here is derived from an EMBL/GenBank/DDBJ whole genome shotgun (WGS) entry which is preliminary data.</text>
</comment>